<dbReference type="Proteomes" id="UP000183053">
    <property type="component" value="Unassembled WGS sequence"/>
</dbReference>
<reference evidence="3" key="1">
    <citation type="submission" date="2016-10" db="EMBL/GenBank/DDBJ databases">
        <authorList>
            <person name="Varghese N."/>
            <person name="Submissions S."/>
        </authorList>
    </citation>
    <scope>NUCLEOTIDE SEQUENCE [LARGE SCALE GENOMIC DNA]</scope>
    <source>
        <strain evidence="3">DSM 44142</strain>
    </source>
</reference>
<evidence type="ECO:0000256" key="1">
    <source>
        <dbReference type="SAM" id="SignalP"/>
    </source>
</evidence>
<dbReference type="InterPro" id="IPR050583">
    <property type="entry name" value="Mycobacterial_A85_antigen"/>
</dbReference>
<dbReference type="RefSeq" id="WP_068530649.1">
    <property type="nucleotide sequence ID" value="NZ_AP025457.1"/>
</dbReference>
<keyword evidence="3" id="KW-1185">Reference proteome</keyword>
<dbReference type="EMBL" id="FNLF01000002">
    <property type="protein sequence ID" value="SDR28176.1"/>
    <property type="molecule type" value="Genomic_DNA"/>
</dbReference>
<evidence type="ECO:0000313" key="2">
    <source>
        <dbReference type="EMBL" id="SDR28176.1"/>
    </source>
</evidence>
<organism evidence="2 3">
    <name type="scientific">Tsukamurella pulmonis</name>
    <dbReference type="NCBI Taxonomy" id="47312"/>
    <lineage>
        <taxon>Bacteria</taxon>
        <taxon>Bacillati</taxon>
        <taxon>Actinomycetota</taxon>
        <taxon>Actinomycetes</taxon>
        <taxon>Mycobacteriales</taxon>
        <taxon>Tsukamurellaceae</taxon>
        <taxon>Tsukamurella</taxon>
    </lineage>
</organism>
<dbReference type="SMR" id="A0A1H1HT22"/>
<dbReference type="InterPro" id="IPR029058">
    <property type="entry name" value="AB_hydrolase_fold"/>
</dbReference>
<feature type="chain" id="PRO_5038487817" evidence="1">
    <location>
        <begin position="24"/>
        <end position="321"/>
    </location>
</feature>
<dbReference type="InterPro" id="IPR000801">
    <property type="entry name" value="Esterase-like"/>
</dbReference>
<dbReference type="PANTHER" id="PTHR48098:SF1">
    <property type="entry name" value="DIACYLGLYCEROL ACYLTRANSFERASE_MYCOLYLTRANSFERASE AG85A"/>
    <property type="match status" value="1"/>
</dbReference>
<dbReference type="SUPFAM" id="SSF53474">
    <property type="entry name" value="alpha/beta-Hydrolases"/>
    <property type="match status" value="1"/>
</dbReference>
<keyword evidence="2" id="KW-0808">Transferase</keyword>
<dbReference type="AlphaFoldDB" id="A0A1H1HT22"/>
<accession>A0A1H1HT22</accession>
<dbReference type="GO" id="GO:0016747">
    <property type="term" value="F:acyltransferase activity, transferring groups other than amino-acyl groups"/>
    <property type="evidence" value="ECO:0007669"/>
    <property type="project" value="TreeGrafter"/>
</dbReference>
<name>A0A1H1HT22_9ACTN</name>
<proteinExistence type="predicted"/>
<feature type="signal peptide" evidence="1">
    <location>
        <begin position="1"/>
        <end position="23"/>
    </location>
</feature>
<keyword evidence="2" id="KW-0012">Acyltransferase</keyword>
<dbReference type="PANTHER" id="PTHR48098">
    <property type="entry name" value="ENTEROCHELIN ESTERASE-RELATED"/>
    <property type="match status" value="1"/>
</dbReference>
<protein>
    <submittedName>
        <fullName evidence="2">Diacylglycerol O-acyltransferase / trehalose O-mycolyltransferase</fullName>
    </submittedName>
</protein>
<evidence type="ECO:0000313" key="3">
    <source>
        <dbReference type="Proteomes" id="UP000183053"/>
    </source>
</evidence>
<dbReference type="Gene3D" id="3.40.50.1820">
    <property type="entry name" value="alpha/beta hydrolase"/>
    <property type="match status" value="1"/>
</dbReference>
<dbReference type="STRING" id="47312.SAMN04489765_4521"/>
<dbReference type="Pfam" id="PF00756">
    <property type="entry name" value="Esterase"/>
    <property type="match status" value="1"/>
</dbReference>
<keyword evidence="1" id="KW-0732">Signal</keyword>
<gene>
    <name evidence="2" type="ORF">SAMN04489765_4521</name>
</gene>
<dbReference type="OrthoDB" id="4366784at2"/>
<sequence>MRAAWGKRAGAAVLTAAMVPALAGMGAGVAGAWGPGSAKNPPKGFKSERVNGAGMPDVLVRSWASTTTDPAKAPTVVLLDGLRATQDVSGWERDSNVAFLSQKGINVVMPVGGTASFYTNWANTSKHGNGTYKATWGNFLASSLPNYIKSRGFSSNLSLIGLSMGGGAALINAANNPGVYKRAAALSGFLNTSAPGMPVAVGVAMLDAGGYNVLDMWGGPFDANWAKNDPTVQVARMKGLKLWITASTGEPGKYTPNPTPADIVQGVPLEILAKSQSEAFKAAADKAGVSAHYDFSSVGTHTWGYWSDQVWQMQRTGWFNS</sequence>